<dbReference type="GeneID" id="61924044"/>
<evidence type="ECO:0000313" key="2">
    <source>
        <dbReference type="Proteomes" id="UP000503330"/>
    </source>
</evidence>
<organism evidence="1 2">
    <name type="scientific">Clostridium innocuum</name>
    <dbReference type="NCBI Taxonomy" id="1522"/>
    <lineage>
        <taxon>Bacteria</taxon>
        <taxon>Bacillati</taxon>
        <taxon>Bacillota</taxon>
        <taxon>Clostridia</taxon>
        <taxon>Eubacteriales</taxon>
        <taxon>Clostridiaceae</taxon>
        <taxon>Clostridium</taxon>
    </lineage>
</organism>
<dbReference type="Proteomes" id="UP000503330">
    <property type="component" value="Chromosome"/>
</dbReference>
<accession>A0AAP9MBD1</accession>
<reference evidence="1 2" key="1">
    <citation type="submission" date="2020-02" db="EMBL/GenBank/DDBJ databases">
        <authorList>
            <person name="Kociolek L.K."/>
            <person name="Ozer E.A."/>
        </authorList>
    </citation>
    <scope>NUCLEOTIDE SEQUENCE [LARGE SCALE GENOMIC DNA]</scope>
    <source>
        <strain evidence="1 2">ATCC 14501</strain>
    </source>
</reference>
<gene>
    <name evidence="1" type="ORF">G4D54_00865</name>
</gene>
<sequence>MSREKLKEHYAEIIRNQLKMQNPEGTVSIYHKLLENEYEEDSAVDVLAFYMENMVVDMLKHEEDYDEQKWNHMLNGIRIYNLEEADKVTAYDMKKITAKLKKEFGSIKHGDEEPYLEGLAAYENNLQVMVERYQLNSRQLRTIVEIWMLLLYGSLHQKTYDFCAVADLDLIEIAKSLEWYSNPIINPKLYDTLKAEDIAALDKNKICEGSVTMAFRLLIRIHESMDFWEKKLGSNGYLNYLSNVEAFE</sequence>
<name>A0AAP9MBD1_CLOIN</name>
<proteinExistence type="predicted"/>
<dbReference type="AlphaFoldDB" id="A0AAP9MBD1"/>
<protein>
    <submittedName>
        <fullName evidence="1">Uncharacterized protein</fullName>
    </submittedName>
</protein>
<evidence type="ECO:0000313" key="1">
    <source>
        <dbReference type="EMBL" id="QJA01060.1"/>
    </source>
</evidence>
<dbReference type="RefSeq" id="WP_002606846.1">
    <property type="nucleotide sequence ID" value="NZ_BAAACC010000028.1"/>
</dbReference>
<dbReference type="EMBL" id="CP048838">
    <property type="protein sequence ID" value="QJA01060.1"/>
    <property type="molecule type" value="Genomic_DNA"/>
</dbReference>